<dbReference type="GO" id="GO:0015385">
    <property type="term" value="F:sodium:proton antiporter activity"/>
    <property type="evidence" value="ECO:0007669"/>
    <property type="project" value="TreeGrafter"/>
</dbReference>
<feature type="transmembrane region" description="Helical" evidence="8">
    <location>
        <begin position="253"/>
        <end position="273"/>
    </location>
</feature>
<dbReference type="GO" id="GO:0042910">
    <property type="term" value="F:xenobiotic transmembrane transporter activity"/>
    <property type="evidence" value="ECO:0007669"/>
    <property type="project" value="InterPro"/>
</dbReference>
<feature type="transmembrane region" description="Helical" evidence="8">
    <location>
        <begin position="285"/>
        <end position="303"/>
    </location>
</feature>
<dbReference type="GO" id="GO:0005886">
    <property type="term" value="C:plasma membrane"/>
    <property type="evidence" value="ECO:0007669"/>
    <property type="project" value="UniProtKB-SubCell"/>
</dbReference>
<keyword evidence="11" id="KW-1185">Reference proteome</keyword>
<protein>
    <recommendedName>
        <fullName evidence="8">Bcr/CflA family efflux transporter</fullName>
    </recommendedName>
</protein>
<dbReference type="CDD" id="cd17320">
    <property type="entry name" value="MFS_MdfA_MDR_like"/>
    <property type="match status" value="1"/>
</dbReference>
<dbReference type="NCBIfam" id="TIGR00710">
    <property type="entry name" value="efflux_Bcr_CflA"/>
    <property type="match status" value="1"/>
</dbReference>
<keyword evidence="3 8" id="KW-0813">Transport</keyword>
<dbReference type="InterPro" id="IPR004812">
    <property type="entry name" value="Efflux_drug-R_Bcr/CmlA"/>
</dbReference>
<dbReference type="PROSITE" id="PS50850">
    <property type="entry name" value="MFS"/>
    <property type="match status" value="1"/>
</dbReference>
<evidence type="ECO:0000256" key="2">
    <source>
        <dbReference type="ARBA" id="ARBA00006236"/>
    </source>
</evidence>
<dbReference type="Gene3D" id="1.20.1720.10">
    <property type="entry name" value="Multidrug resistance protein D"/>
    <property type="match status" value="1"/>
</dbReference>
<keyword evidence="8" id="KW-0997">Cell inner membrane</keyword>
<evidence type="ECO:0000313" key="11">
    <source>
        <dbReference type="Proteomes" id="UP000256845"/>
    </source>
</evidence>
<dbReference type="SUPFAM" id="SSF103473">
    <property type="entry name" value="MFS general substrate transporter"/>
    <property type="match status" value="1"/>
</dbReference>
<evidence type="ECO:0000256" key="7">
    <source>
        <dbReference type="ARBA" id="ARBA00023136"/>
    </source>
</evidence>
<comment type="subcellular location">
    <subcellularLocation>
        <location evidence="8">Cell inner membrane</location>
        <topology evidence="8">Multi-pass membrane protein</topology>
    </subcellularLocation>
    <subcellularLocation>
        <location evidence="1">Cell membrane</location>
        <topology evidence="1">Multi-pass membrane protein</topology>
    </subcellularLocation>
</comment>
<keyword evidence="4" id="KW-1003">Cell membrane</keyword>
<feature type="domain" description="Major facilitator superfamily (MFS) profile" evidence="9">
    <location>
        <begin position="12"/>
        <end position="396"/>
    </location>
</feature>
<dbReference type="InterPro" id="IPR020846">
    <property type="entry name" value="MFS_dom"/>
</dbReference>
<feature type="transmembrane region" description="Helical" evidence="8">
    <location>
        <begin position="103"/>
        <end position="124"/>
    </location>
</feature>
<comment type="caution">
    <text evidence="10">The sequence shown here is derived from an EMBL/GenBank/DDBJ whole genome shotgun (WGS) entry which is preliminary data.</text>
</comment>
<dbReference type="GO" id="GO:1990961">
    <property type="term" value="P:xenobiotic detoxification by transmembrane export across the plasma membrane"/>
    <property type="evidence" value="ECO:0007669"/>
    <property type="project" value="InterPro"/>
</dbReference>
<dbReference type="PANTHER" id="PTHR23502">
    <property type="entry name" value="MAJOR FACILITATOR SUPERFAMILY"/>
    <property type="match status" value="1"/>
</dbReference>
<feature type="transmembrane region" description="Helical" evidence="8">
    <location>
        <begin position="168"/>
        <end position="186"/>
    </location>
</feature>
<evidence type="ECO:0000256" key="5">
    <source>
        <dbReference type="ARBA" id="ARBA00022692"/>
    </source>
</evidence>
<gene>
    <name evidence="10" type="ORF">DFP90_101951</name>
</gene>
<dbReference type="InterPro" id="IPR036259">
    <property type="entry name" value="MFS_trans_sf"/>
</dbReference>
<feature type="transmembrane region" description="Helical" evidence="8">
    <location>
        <begin position="78"/>
        <end position="97"/>
    </location>
</feature>
<feature type="transmembrane region" description="Helical" evidence="8">
    <location>
        <begin position="371"/>
        <end position="391"/>
    </location>
</feature>
<evidence type="ECO:0000256" key="3">
    <source>
        <dbReference type="ARBA" id="ARBA00022448"/>
    </source>
</evidence>
<feature type="transmembrane region" description="Helical" evidence="8">
    <location>
        <begin position="309"/>
        <end position="332"/>
    </location>
</feature>
<dbReference type="EMBL" id="QRDW01000001">
    <property type="protein sequence ID" value="RED54148.1"/>
    <property type="molecule type" value="Genomic_DNA"/>
</dbReference>
<sequence>MKIQLSGASWIIPALLMMASATSILATDLYAPSLPHLPEFFQTDNDMVKLTMSLNVMGYAVAQLFYGPLADRFGRRPVMLAGMAGFILFSLACALADSIEFLIAARVLQGLTACAEAVVALLVIRDLYDEDDSVKLMGFYGMTISLAPAVGPIIGGYVHVWLGWRANFYLLTGLALVVTALILIYLPETGTREKGAARPGRILRDYTKLLCCREYLSYAIPLGAVMGGLFAFITEAPFVLIDLMGVPTQSFGYYQAVIVVAYFLGSLAASGAVKKVGVEKLTQGGLCLVAGGGILLMMMARLIDLTPMLIAGGMTIFAIGLGLVFASAPIRAMDCAPTGRGPSAAMLGALEMGGAGLGSLTVGLLNDGTDWPLAVGVGGFSLVALLLYLGLRGGDTRQLSST</sequence>
<feature type="transmembrane region" description="Helical" evidence="8">
    <location>
        <begin position="136"/>
        <end position="162"/>
    </location>
</feature>
<keyword evidence="6 8" id="KW-1133">Transmembrane helix</keyword>
<dbReference type="InterPro" id="IPR011701">
    <property type="entry name" value="MFS"/>
</dbReference>
<dbReference type="Pfam" id="PF07690">
    <property type="entry name" value="MFS_1"/>
    <property type="match status" value="1"/>
</dbReference>
<keyword evidence="7 8" id="KW-0472">Membrane</keyword>
<evidence type="ECO:0000256" key="4">
    <source>
        <dbReference type="ARBA" id="ARBA00022475"/>
    </source>
</evidence>
<accession>A0A3D9HXB9</accession>
<dbReference type="Proteomes" id="UP000256845">
    <property type="component" value="Unassembled WGS sequence"/>
</dbReference>
<comment type="similarity">
    <text evidence="2 8">Belongs to the major facilitator superfamily. Bcr/CmlA family.</text>
</comment>
<evidence type="ECO:0000256" key="6">
    <source>
        <dbReference type="ARBA" id="ARBA00022989"/>
    </source>
</evidence>
<dbReference type="PANTHER" id="PTHR23502:SF132">
    <property type="entry name" value="POLYAMINE TRANSPORTER 2-RELATED"/>
    <property type="match status" value="1"/>
</dbReference>
<dbReference type="RefSeq" id="WP_115935225.1">
    <property type="nucleotide sequence ID" value="NZ_QRDW01000001.1"/>
</dbReference>
<organism evidence="10 11">
    <name type="scientific">Aestuariispira insulae</name>
    <dbReference type="NCBI Taxonomy" id="1461337"/>
    <lineage>
        <taxon>Bacteria</taxon>
        <taxon>Pseudomonadati</taxon>
        <taxon>Pseudomonadota</taxon>
        <taxon>Alphaproteobacteria</taxon>
        <taxon>Rhodospirillales</taxon>
        <taxon>Kiloniellaceae</taxon>
        <taxon>Aestuariispira</taxon>
    </lineage>
</organism>
<evidence type="ECO:0000259" key="9">
    <source>
        <dbReference type="PROSITE" id="PS50850"/>
    </source>
</evidence>
<feature type="transmembrane region" description="Helical" evidence="8">
    <location>
        <begin position="344"/>
        <end position="365"/>
    </location>
</feature>
<dbReference type="OrthoDB" id="9771737at2"/>
<feature type="transmembrane region" description="Helical" evidence="8">
    <location>
        <begin position="215"/>
        <end position="233"/>
    </location>
</feature>
<dbReference type="AlphaFoldDB" id="A0A3D9HXB9"/>
<feature type="transmembrane region" description="Helical" evidence="8">
    <location>
        <begin position="50"/>
        <end position="66"/>
    </location>
</feature>
<proteinExistence type="inferred from homology"/>
<name>A0A3D9HXB9_9PROT</name>
<comment type="caution">
    <text evidence="8">Lacks conserved residue(s) required for the propagation of feature annotation.</text>
</comment>
<evidence type="ECO:0000313" key="10">
    <source>
        <dbReference type="EMBL" id="RED54148.1"/>
    </source>
</evidence>
<evidence type="ECO:0000256" key="1">
    <source>
        <dbReference type="ARBA" id="ARBA00004651"/>
    </source>
</evidence>
<keyword evidence="5 8" id="KW-0812">Transmembrane</keyword>
<reference evidence="10 11" key="1">
    <citation type="submission" date="2018-07" db="EMBL/GenBank/DDBJ databases">
        <title>Genomic Encyclopedia of Type Strains, Phase III (KMG-III): the genomes of soil and plant-associated and newly described type strains.</title>
        <authorList>
            <person name="Whitman W."/>
        </authorList>
    </citation>
    <scope>NUCLEOTIDE SEQUENCE [LARGE SCALE GENOMIC DNA]</scope>
    <source>
        <strain evidence="10 11">CECT 8488</strain>
    </source>
</reference>
<evidence type="ECO:0000256" key="8">
    <source>
        <dbReference type="RuleBase" id="RU365088"/>
    </source>
</evidence>